<feature type="compositionally biased region" description="Polar residues" evidence="1">
    <location>
        <begin position="330"/>
        <end position="349"/>
    </location>
</feature>
<feature type="domain" description="Membrane anchor Opy2 N-terminal" evidence="3">
    <location>
        <begin position="11"/>
        <end position="43"/>
    </location>
</feature>
<feature type="compositionally biased region" description="Polar residues" evidence="1">
    <location>
        <begin position="172"/>
        <end position="187"/>
    </location>
</feature>
<evidence type="ECO:0000256" key="2">
    <source>
        <dbReference type="SAM" id="Phobius"/>
    </source>
</evidence>
<accession>A0A8H5BYQ2</accession>
<reference evidence="4 5" key="1">
    <citation type="journal article" date="2020" name="ISME J.">
        <title>Uncovering the hidden diversity of litter-decomposition mechanisms in mushroom-forming fungi.</title>
        <authorList>
            <person name="Floudas D."/>
            <person name="Bentzer J."/>
            <person name="Ahren D."/>
            <person name="Johansson T."/>
            <person name="Persson P."/>
            <person name="Tunlid A."/>
        </authorList>
    </citation>
    <scope>NUCLEOTIDE SEQUENCE [LARGE SCALE GENOMIC DNA]</scope>
    <source>
        <strain evidence="4 5">CBS 175.51</strain>
    </source>
</reference>
<evidence type="ECO:0000313" key="4">
    <source>
        <dbReference type="EMBL" id="KAF5331629.1"/>
    </source>
</evidence>
<keyword evidence="2" id="KW-0472">Membrane</keyword>
<feature type="region of interest" description="Disordered" evidence="1">
    <location>
        <begin position="569"/>
        <end position="633"/>
    </location>
</feature>
<feature type="region of interest" description="Disordered" evidence="1">
    <location>
        <begin position="451"/>
        <end position="470"/>
    </location>
</feature>
<dbReference type="EMBL" id="JAACJK010000113">
    <property type="protein sequence ID" value="KAF5331629.1"/>
    <property type="molecule type" value="Genomic_DNA"/>
</dbReference>
<feature type="region of interest" description="Disordered" evidence="1">
    <location>
        <begin position="172"/>
        <end position="197"/>
    </location>
</feature>
<evidence type="ECO:0000259" key="3">
    <source>
        <dbReference type="Pfam" id="PF09463"/>
    </source>
</evidence>
<dbReference type="Pfam" id="PF09463">
    <property type="entry name" value="Opy2"/>
    <property type="match status" value="1"/>
</dbReference>
<dbReference type="Proteomes" id="UP000541558">
    <property type="component" value="Unassembled WGS sequence"/>
</dbReference>
<gene>
    <name evidence="4" type="ORF">D9611_007695</name>
</gene>
<feature type="transmembrane region" description="Helical" evidence="2">
    <location>
        <begin position="61"/>
        <end position="83"/>
    </location>
</feature>
<feature type="region of interest" description="Disordered" evidence="1">
    <location>
        <begin position="275"/>
        <end position="384"/>
    </location>
</feature>
<comment type="caution">
    <text evidence="4">The sequence shown here is derived from an EMBL/GenBank/DDBJ whole genome shotgun (WGS) entry which is preliminary data.</text>
</comment>
<organism evidence="4 5">
    <name type="scientific">Ephemerocybe angulata</name>
    <dbReference type="NCBI Taxonomy" id="980116"/>
    <lineage>
        <taxon>Eukaryota</taxon>
        <taxon>Fungi</taxon>
        <taxon>Dikarya</taxon>
        <taxon>Basidiomycota</taxon>
        <taxon>Agaricomycotina</taxon>
        <taxon>Agaricomycetes</taxon>
        <taxon>Agaricomycetidae</taxon>
        <taxon>Agaricales</taxon>
        <taxon>Agaricineae</taxon>
        <taxon>Psathyrellaceae</taxon>
        <taxon>Ephemerocybe</taxon>
    </lineage>
</organism>
<feature type="region of interest" description="Disordered" evidence="1">
    <location>
        <begin position="530"/>
        <end position="552"/>
    </location>
</feature>
<keyword evidence="2" id="KW-1133">Transmembrane helix</keyword>
<dbReference type="OrthoDB" id="2402916at2759"/>
<proteinExistence type="predicted"/>
<feature type="compositionally biased region" description="Polar residues" evidence="1">
    <location>
        <begin position="276"/>
        <end position="285"/>
    </location>
</feature>
<feature type="region of interest" description="Disordered" evidence="1">
    <location>
        <begin position="103"/>
        <end position="129"/>
    </location>
</feature>
<name>A0A8H5BYQ2_9AGAR</name>
<sequence length="633" mass="66025">MRLNALLPRQCITCPAPPTCNCSANQDCVLINRDCTNCAKASCVDRQTASTSSSGGVSKGAVAGAVVGSIIFLALAVCLYLWYRRTTRIRKALAAAKDAKDVPAPAASVLNRPDPNEKPSPNPSVIDVPTSLDPPYVFSRDGNPFDDTNSIQTAGTGGTNVIPIALVSPEHQGQSIRSGESVPSINSGPIRPARSPEDNLNLDHVNVSHDNLRPGNNYEGSTISGISAVSSNRQSYMSGMTYASDFLNEAPMIMTPTKGPIRQVMGVAKPEVINAGTLSSGSNDSLKPPPSYTRATNKSPLAASSFGPNDVLKEGDEREGTNPFDDKHSSTNAEYSLSPPHTATTVQTTRQDRDSNASGWTPEGPTLPWAKTDDASRPSSMSTQAGSVIDIASATRVNVGLMTPGTASTVPRTPFRTTIGRLISPTGTATAATAGSLQEQQARALAHAQAQAQAQGLDKPRPISGSSAISATSTRADSILESFPFVPPSPISNRPIRSPPVSPLAQQTFSAGSSSPLGQHTFVVAPPSPLSNTGFNSQGGSTEGGLPAPPNRKTLGMSTASQLSTASTGLGSFPFQIDSGSDRPESLQPPVPFNRTRASLDTLALTSDLSSYPLGFDRDSTVPPPRQGPQGKF</sequence>
<feature type="compositionally biased region" description="Polar residues" evidence="1">
    <location>
        <begin position="530"/>
        <end position="540"/>
    </location>
</feature>
<keyword evidence="5" id="KW-1185">Reference proteome</keyword>
<dbReference type="AlphaFoldDB" id="A0A8H5BYQ2"/>
<feature type="compositionally biased region" description="Low complexity" evidence="1">
    <location>
        <begin position="599"/>
        <end position="611"/>
    </location>
</feature>
<feature type="compositionally biased region" description="Basic and acidic residues" evidence="1">
    <location>
        <begin position="311"/>
        <end position="329"/>
    </location>
</feature>
<protein>
    <recommendedName>
        <fullName evidence="3">Membrane anchor Opy2 N-terminal domain-containing protein</fullName>
    </recommendedName>
</protein>
<dbReference type="InterPro" id="IPR018571">
    <property type="entry name" value="Membrane_anchor_Opy2_N"/>
</dbReference>
<evidence type="ECO:0000256" key="1">
    <source>
        <dbReference type="SAM" id="MobiDB-lite"/>
    </source>
</evidence>
<keyword evidence="2" id="KW-0812">Transmembrane</keyword>
<evidence type="ECO:0000313" key="5">
    <source>
        <dbReference type="Proteomes" id="UP000541558"/>
    </source>
</evidence>